<organism evidence="3">
    <name type="scientific">Acinetobacter modestus</name>
    <dbReference type="NCBI Taxonomy" id="1776740"/>
    <lineage>
        <taxon>Bacteria</taxon>
        <taxon>Pseudomonadati</taxon>
        <taxon>Pseudomonadota</taxon>
        <taxon>Gammaproteobacteria</taxon>
        <taxon>Moraxellales</taxon>
        <taxon>Moraxellaceae</taxon>
        <taxon>Acinetobacter</taxon>
    </lineage>
</organism>
<reference evidence="3" key="1">
    <citation type="submission" date="2013-02" db="EMBL/GenBank/DDBJ databases">
        <title>The Genome Sequence of Acinetobacter sp. ANC 3862.</title>
        <authorList>
            <consortium name="The Broad Institute Genome Sequencing Platform"/>
            <consortium name="The Broad Institute Genome Sequencing Center for Infectious Disease"/>
            <person name="Cerqueira G."/>
            <person name="Feldgarden M."/>
            <person name="Courvalin P."/>
            <person name="Perichon B."/>
            <person name="Grillot-Courvalin C."/>
            <person name="Clermont D."/>
            <person name="Rocha E."/>
            <person name="Yoon E.-J."/>
            <person name="Nemec A."/>
            <person name="Walker B."/>
            <person name="Young S.K."/>
            <person name="Zeng Q."/>
            <person name="Gargeya S."/>
            <person name="Fitzgerald M."/>
            <person name="Haas B."/>
            <person name="Abouelleil A."/>
            <person name="Alvarado L."/>
            <person name="Arachchi H.M."/>
            <person name="Berlin A.M."/>
            <person name="Chapman S.B."/>
            <person name="Dewar J."/>
            <person name="Goldberg J."/>
            <person name="Griggs A."/>
            <person name="Gujja S."/>
            <person name="Hansen M."/>
            <person name="Howarth C."/>
            <person name="Imamovic A."/>
            <person name="Larimer J."/>
            <person name="McCowan C."/>
            <person name="Murphy C."/>
            <person name="Neiman D."/>
            <person name="Pearson M."/>
            <person name="Priest M."/>
            <person name="Roberts A."/>
            <person name="Saif S."/>
            <person name="Shea T."/>
            <person name="Sisk P."/>
            <person name="Sykes S."/>
            <person name="Wortman J."/>
            <person name="Nusbaum C."/>
            <person name="Birren B."/>
        </authorList>
    </citation>
    <scope>NUCLEOTIDE SEQUENCE [LARGE SCALE GENOMIC DNA]</scope>
    <source>
        <strain evidence="3">ANC 3862</strain>
    </source>
</reference>
<evidence type="ECO:0000256" key="1">
    <source>
        <dbReference type="SAM" id="Coils"/>
    </source>
</evidence>
<evidence type="ECO:0000313" key="3">
    <source>
        <dbReference type="EMBL" id="ENX01461.1"/>
    </source>
</evidence>
<dbReference type="AlphaFoldDB" id="N9N700"/>
<dbReference type="HOGENOM" id="CLU_2178141_0_0_6"/>
<sequence>MPDKSTYEQEIEQEKSDLVQVLGTEQGRRVLMRLINRASVLQPTYASGTHPSDFAFMEGRREMGLFIIGTITEINTDIWLEMQKEDFKNIQARNEKVKHERAKQRNNSD</sequence>
<dbReference type="eggNOG" id="ENOG5031TAM">
    <property type="taxonomic scope" value="Bacteria"/>
</dbReference>
<dbReference type="Proteomes" id="UP000013248">
    <property type="component" value="Unassembled WGS sequence"/>
</dbReference>
<dbReference type="RefSeq" id="WP_005216869.1">
    <property type="nucleotide sequence ID" value="NZ_KB850089.1"/>
</dbReference>
<dbReference type="EMBL" id="APRP01000017">
    <property type="protein sequence ID" value="ENX01461.1"/>
    <property type="molecule type" value="Genomic_DNA"/>
</dbReference>
<accession>N9N700</accession>
<dbReference type="Pfam" id="PF25181">
    <property type="entry name" value="Phage_Bbp19"/>
    <property type="match status" value="1"/>
</dbReference>
<protein>
    <recommendedName>
        <fullName evidence="2">Bbp19-like phage domain-containing protein</fullName>
    </recommendedName>
</protein>
<keyword evidence="1" id="KW-0175">Coiled coil</keyword>
<dbReference type="InterPro" id="IPR057447">
    <property type="entry name" value="Bbp19-like_phage"/>
</dbReference>
<evidence type="ECO:0000259" key="2">
    <source>
        <dbReference type="Pfam" id="PF25181"/>
    </source>
</evidence>
<dbReference type="STRING" id="1217705.F900_01828"/>
<dbReference type="PATRIC" id="fig|1217705.3.peg.1779"/>
<gene>
    <name evidence="3" type="ORF">F900_01828</name>
</gene>
<feature type="domain" description="Bbp19-like phage" evidence="2">
    <location>
        <begin position="21"/>
        <end position="70"/>
    </location>
</feature>
<proteinExistence type="predicted"/>
<name>N9N700_9GAMM</name>
<feature type="coiled-coil region" evidence="1">
    <location>
        <begin position="80"/>
        <end position="107"/>
    </location>
</feature>
<comment type="caution">
    <text evidence="3">The sequence shown here is derived from an EMBL/GenBank/DDBJ whole genome shotgun (WGS) entry which is preliminary data.</text>
</comment>